<name>A0A8S9U1S2_PHYIN</name>
<evidence type="ECO:0000313" key="2">
    <source>
        <dbReference type="EMBL" id="KAF4133682.1"/>
    </source>
</evidence>
<proteinExistence type="predicted"/>
<dbReference type="Proteomes" id="UP000704712">
    <property type="component" value="Unassembled WGS sequence"/>
</dbReference>
<feature type="region of interest" description="Disordered" evidence="1">
    <location>
        <begin position="1"/>
        <end position="24"/>
    </location>
</feature>
<accession>A0A8S9U1S2</accession>
<evidence type="ECO:0000313" key="3">
    <source>
        <dbReference type="Proteomes" id="UP000704712"/>
    </source>
</evidence>
<dbReference type="EMBL" id="JAACNO010002359">
    <property type="protein sequence ID" value="KAF4133682.1"/>
    <property type="molecule type" value="Genomic_DNA"/>
</dbReference>
<protein>
    <submittedName>
        <fullName evidence="2">Uncharacterized protein</fullName>
    </submittedName>
</protein>
<dbReference type="AlphaFoldDB" id="A0A8S9U1S2"/>
<sequence length="168" mass="18726">MRKDESSMDSNSSSDAPDDDRDEDFIHISDSNEELQELLEEIGENNRLLDIFLRLFTINFNGVRRIEAKALSSTRRYKITFAGETSSQVKSVLPSTYSKIREAAAAAIEFGASSSTGEESGAETLSMGATADTRDDQLKRYVQDPQSRARCTETYSARIAMKSYREGV</sequence>
<comment type="caution">
    <text evidence="2">The sequence shown here is derived from an EMBL/GenBank/DDBJ whole genome shotgun (WGS) entry which is preliminary data.</text>
</comment>
<evidence type="ECO:0000256" key="1">
    <source>
        <dbReference type="SAM" id="MobiDB-lite"/>
    </source>
</evidence>
<organism evidence="2 3">
    <name type="scientific">Phytophthora infestans</name>
    <name type="common">Potato late blight agent</name>
    <name type="synonym">Botrytis infestans</name>
    <dbReference type="NCBI Taxonomy" id="4787"/>
    <lineage>
        <taxon>Eukaryota</taxon>
        <taxon>Sar</taxon>
        <taxon>Stramenopiles</taxon>
        <taxon>Oomycota</taxon>
        <taxon>Peronosporomycetes</taxon>
        <taxon>Peronosporales</taxon>
        <taxon>Peronosporaceae</taxon>
        <taxon>Phytophthora</taxon>
    </lineage>
</organism>
<reference evidence="2" key="1">
    <citation type="submission" date="2020-03" db="EMBL/GenBank/DDBJ databases">
        <title>Hybrid Assembly of Korean Phytophthora infestans isolates.</title>
        <authorList>
            <person name="Prokchorchik M."/>
            <person name="Lee Y."/>
            <person name="Seo J."/>
            <person name="Cho J.-H."/>
            <person name="Park Y.-E."/>
            <person name="Jang D.-C."/>
            <person name="Im J.-S."/>
            <person name="Choi J.-G."/>
            <person name="Park H.-J."/>
            <person name="Lee G.-B."/>
            <person name="Lee Y.-G."/>
            <person name="Hong S.-Y."/>
            <person name="Cho K."/>
            <person name="Sohn K.H."/>
        </authorList>
    </citation>
    <scope>NUCLEOTIDE SEQUENCE</scope>
    <source>
        <strain evidence="2">KR_2_A2</strain>
    </source>
</reference>
<gene>
    <name evidence="2" type="ORF">GN958_ATG17019</name>
</gene>